<evidence type="ECO:0008006" key="3">
    <source>
        <dbReference type="Google" id="ProtNLM"/>
    </source>
</evidence>
<name>A0ABP7N7A7_9BACT</name>
<protein>
    <recommendedName>
        <fullName evidence="3">Type IX secretion system membrane protein PorP/SprF</fullName>
    </recommendedName>
</protein>
<gene>
    <name evidence="1" type="ORF">GCM10022406_23370</name>
</gene>
<proteinExistence type="predicted"/>
<dbReference type="Proteomes" id="UP001499909">
    <property type="component" value="Unassembled WGS sequence"/>
</dbReference>
<organism evidence="1 2">
    <name type="scientific">Hymenobacter algoricola</name>
    <dbReference type="NCBI Taxonomy" id="486267"/>
    <lineage>
        <taxon>Bacteria</taxon>
        <taxon>Pseudomonadati</taxon>
        <taxon>Bacteroidota</taxon>
        <taxon>Cytophagia</taxon>
        <taxon>Cytophagales</taxon>
        <taxon>Hymenobacteraceae</taxon>
        <taxon>Hymenobacter</taxon>
    </lineage>
</organism>
<reference evidence="2" key="1">
    <citation type="journal article" date="2019" name="Int. J. Syst. Evol. Microbiol.">
        <title>The Global Catalogue of Microorganisms (GCM) 10K type strain sequencing project: providing services to taxonomists for standard genome sequencing and annotation.</title>
        <authorList>
            <consortium name="The Broad Institute Genomics Platform"/>
            <consortium name="The Broad Institute Genome Sequencing Center for Infectious Disease"/>
            <person name="Wu L."/>
            <person name="Ma J."/>
        </authorList>
    </citation>
    <scope>NUCLEOTIDE SEQUENCE [LARGE SCALE GENOMIC DNA]</scope>
    <source>
        <strain evidence="2">JCM 17214</strain>
    </source>
</reference>
<evidence type="ECO:0000313" key="2">
    <source>
        <dbReference type="Proteomes" id="UP001499909"/>
    </source>
</evidence>
<dbReference type="Pfam" id="PF11751">
    <property type="entry name" value="PorP_SprF"/>
    <property type="match status" value="1"/>
</dbReference>
<keyword evidence="2" id="KW-1185">Reference proteome</keyword>
<dbReference type="EMBL" id="BAABDH010000039">
    <property type="protein sequence ID" value="GAA3938517.1"/>
    <property type="molecule type" value="Genomic_DNA"/>
</dbReference>
<sequence>MYFAQPYAARLHANPAFAGLLDDYSITLSYRNQFPTLAGTFQTGQLAADYRFADQSSAVGLLLNTDRSGAIGYTRLEVGGIYAYHARLAEHLSLSGGVQASYGNQRISYGNLLFGDQLADDGTIGGPSAEILDFKPVSYLSLGTGFILYNDNFWAGVAAHHVNQPDLGFVTQTKLPMRLNFNGGLKHFFVKATSKQVYREVSLSPTVSYTRQGASQRAEVGLYGTVTPLTVGLVYRGIPLPGSRSPQQVLTALAGLTAGPLRLGYSYDISLTQLSAELGGAHEVSLSVRQFDSLEAAWRRLKRRNYPSIPCPAF</sequence>
<dbReference type="NCBIfam" id="TIGR03519">
    <property type="entry name" value="T9SS_PorP_fam"/>
    <property type="match status" value="1"/>
</dbReference>
<comment type="caution">
    <text evidence="1">The sequence shown here is derived from an EMBL/GenBank/DDBJ whole genome shotgun (WGS) entry which is preliminary data.</text>
</comment>
<dbReference type="InterPro" id="IPR019861">
    <property type="entry name" value="PorP/SprF_Bacteroidetes"/>
</dbReference>
<evidence type="ECO:0000313" key="1">
    <source>
        <dbReference type="EMBL" id="GAA3938517.1"/>
    </source>
</evidence>
<accession>A0ABP7N7A7</accession>